<dbReference type="PANTHER" id="PTHR12147:SF26">
    <property type="entry name" value="PEPTIDASE M28 DOMAIN-CONTAINING PROTEIN"/>
    <property type="match status" value="1"/>
</dbReference>
<dbReference type="Proteomes" id="UP000665020">
    <property type="component" value="Chromosome"/>
</dbReference>
<evidence type="ECO:0000313" key="2">
    <source>
        <dbReference type="EMBL" id="QTL97415.1"/>
    </source>
</evidence>
<keyword evidence="3" id="KW-1185">Reference proteome</keyword>
<feature type="domain" description="Peptidase M28" evidence="1">
    <location>
        <begin position="200"/>
        <end position="380"/>
    </location>
</feature>
<name>A0A8A7KBE4_9FIRM</name>
<organism evidence="2 3">
    <name type="scientific">Iocasia fonsfrigidae</name>
    <dbReference type="NCBI Taxonomy" id="2682810"/>
    <lineage>
        <taxon>Bacteria</taxon>
        <taxon>Bacillati</taxon>
        <taxon>Bacillota</taxon>
        <taxon>Clostridia</taxon>
        <taxon>Halanaerobiales</taxon>
        <taxon>Halanaerobiaceae</taxon>
        <taxon>Iocasia</taxon>
    </lineage>
</organism>
<dbReference type="Gene3D" id="3.40.630.10">
    <property type="entry name" value="Zn peptidases"/>
    <property type="match status" value="1"/>
</dbReference>
<dbReference type="InterPro" id="IPR007484">
    <property type="entry name" value="Peptidase_M28"/>
</dbReference>
<evidence type="ECO:0000313" key="3">
    <source>
        <dbReference type="Proteomes" id="UP000665020"/>
    </source>
</evidence>
<dbReference type="GO" id="GO:0006508">
    <property type="term" value="P:proteolysis"/>
    <property type="evidence" value="ECO:0007669"/>
    <property type="project" value="InterPro"/>
</dbReference>
<dbReference type="AlphaFoldDB" id="A0A8A7KBE4"/>
<dbReference type="KEGG" id="ifn:GM661_05175"/>
<gene>
    <name evidence="2" type="ORF">GM661_05175</name>
</gene>
<protein>
    <submittedName>
        <fullName evidence="2">M28 family peptidase</fullName>
    </submittedName>
</protein>
<dbReference type="RefSeq" id="WP_230869044.1">
    <property type="nucleotide sequence ID" value="NZ_CP046640.1"/>
</dbReference>
<dbReference type="InterPro" id="IPR045175">
    <property type="entry name" value="M28_fam"/>
</dbReference>
<accession>A0A8A7KBE4</accession>
<dbReference type="Pfam" id="PF04389">
    <property type="entry name" value="Peptidase_M28"/>
    <property type="match status" value="1"/>
</dbReference>
<evidence type="ECO:0000259" key="1">
    <source>
        <dbReference type="Pfam" id="PF04389"/>
    </source>
</evidence>
<dbReference type="Gene3D" id="3.50.30.30">
    <property type="match status" value="1"/>
</dbReference>
<reference evidence="2" key="1">
    <citation type="submission" date="2019-12" db="EMBL/GenBank/DDBJ databases">
        <authorList>
            <person name="zhang j."/>
            <person name="sun C.M."/>
        </authorList>
    </citation>
    <scope>NUCLEOTIDE SEQUENCE</scope>
    <source>
        <strain evidence="2">NS-1</strain>
    </source>
</reference>
<dbReference type="PANTHER" id="PTHR12147">
    <property type="entry name" value="METALLOPEPTIDASE M28 FAMILY MEMBER"/>
    <property type="match status" value="1"/>
</dbReference>
<proteinExistence type="predicted"/>
<dbReference type="GO" id="GO:0008235">
    <property type="term" value="F:metalloexopeptidase activity"/>
    <property type="evidence" value="ECO:0007669"/>
    <property type="project" value="InterPro"/>
</dbReference>
<dbReference type="SUPFAM" id="SSF53187">
    <property type="entry name" value="Zn-dependent exopeptidases"/>
    <property type="match status" value="1"/>
</dbReference>
<dbReference type="EMBL" id="CP046640">
    <property type="protein sequence ID" value="QTL97415.1"/>
    <property type="molecule type" value="Genomic_DNA"/>
</dbReference>
<sequence length="396" mass="45102">MSENIINEVKRVLKKICGEYGERLTGSIKNRQLEEYTKTYFEKNGYNVELQGFSCIDWKEQGVELFCHGESFAAKPSYYTKACQVEAEYVLLKSIEKLKKSRIKDKVAVLYGDLTAEQLMPKSFSFYNPEHHQEIIRLLEEKKPSAIVTIVDNDTSIFEDGDFDIPSVYVTKEVGKKILNSTGTINLSIKAERINSIGANVIARINEDKEKKVVITAHLDTKYGTIGALDNGTGIAILLLLSRLIKVEMINYCFELVLLNGEDYYSTPGQVEYMNEYLGEDSDIVLAINCDGIGLKNSKTAIAMMELGEKELLLREMIVGKENFEFIEPWVEGDHMLFLMNHIPAIVLTSKNIFRMIDSVIHTERDTLELVDYNRVAEVVSFLEDFIKNTYRSITE</sequence>